<dbReference type="Pfam" id="PF00072">
    <property type="entry name" value="Response_reg"/>
    <property type="match status" value="1"/>
</dbReference>
<dbReference type="SUPFAM" id="SSF52172">
    <property type="entry name" value="CheY-like"/>
    <property type="match status" value="1"/>
</dbReference>
<dbReference type="RefSeq" id="WP_019986574.1">
    <property type="nucleotide sequence ID" value="NZ_WELI01000005.1"/>
</dbReference>
<reference evidence="3 4" key="1">
    <citation type="submission" date="2019-10" db="EMBL/GenBank/DDBJ databases">
        <title>Rudanella paleaurantiibacter sp. nov., isolated from sludge.</title>
        <authorList>
            <person name="Xu S.Q."/>
        </authorList>
    </citation>
    <scope>NUCLEOTIDE SEQUENCE [LARGE SCALE GENOMIC DNA]</scope>
    <source>
        <strain evidence="3 4">HX-22-17</strain>
    </source>
</reference>
<dbReference type="AlphaFoldDB" id="A0A7J5TY40"/>
<dbReference type="InterPro" id="IPR011006">
    <property type="entry name" value="CheY-like_superfamily"/>
</dbReference>
<name>A0A7J5TY40_9BACT</name>
<dbReference type="GO" id="GO:0000160">
    <property type="term" value="P:phosphorelay signal transduction system"/>
    <property type="evidence" value="ECO:0007669"/>
    <property type="project" value="InterPro"/>
</dbReference>
<evidence type="ECO:0000313" key="3">
    <source>
        <dbReference type="EMBL" id="KAB7730034.1"/>
    </source>
</evidence>
<dbReference type="PANTHER" id="PTHR44520">
    <property type="entry name" value="RESPONSE REGULATOR RCP1-RELATED"/>
    <property type="match status" value="1"/>
</dbReference>
<dbReference type="PROSITE" id="PS50110">
    <property type="entry name" value="RESPONSE_REGULATORY"/>
    <property type="match status" value="1"/>
</dbReference>
<comment type="caution">
    <text evidence="3">The sequence shown here is derived from an EMBL/GenBank/DDBJ whole genome shotgun (WGS) entry which is preliminary data.</text>
</comment>
<evidence type="ECO:0000313" key="4">
    <source>
        <dbReference type="Proteomes" id="UP000488299"/>
    </source>
</evidence>
<gene>
    <name evidence="3" type="ORF">F5984_12675</name>
</gene>
<dbReference type="InterPro" id="IPR052893">
    <property type="entry name" value="TCS_response_regulator"/>
</dbReference>
<dbReference type="PANTHER" id="PTHR44520:SF2">
    <property type="entry name" value="RESPONSE REGULATOR RCP1"/>
    <property type="match status" value="1"/>
</dbReference>
<dbReference type="Gene3D" id="3.40.50.2300">
    <property type="match status" value="1"/>
</dbReference>
<evidence type="ECO:0000256" key="1">
    <source>
        <dbReference type="PROSITE-ProRule" id="PRU00169"/>
    </source>
</evidence>
<dbReference type="EMBL" id="WELI01000005">
    <property type="protein sequence ID" value="KAB7730034.1"/>
    <property type="molecule type" value="Genomic_DNA"/>
</dbReference>
<feature type="modified residue" description="4-aspartylphosphate" evidence="1">
    <location>
        <position position="59"/>
    </location>
</feature>
<protein>
    <submittedName>
        <fullName evidence="3">Response regulator</fullName>
    </submittedName>
</protein>
<sequence>MKANPWVWLVDDDSDDQLLVKAAFKQTNPDVKVHTIDDGDQLLPQLNTTTHLPKLVLLDLNMARMGGFETLKAVRLALPEVHIPIVILTTSISVTDRQQAIQHGANAFISKPSEYNKLVELTRNLASQWL</sequence>
<keyword evidence="1" id="KW-0597">Phosphoprotein</keyword>
<dbReference type="InterPro" id="IPR001789">
    <property type="entry name" value="Sig_transdc_resp-reg_receiver"/>
</dbReference>
<accession>A0A7J5TY40</accession>
<feature type="domain" description="Response regulatory" evidence="2">
    <location>
        <begin position="6"/>
        <end position="126"/>
    </location>
</feature>
<evidence type="ECO:0000259" key="2">
    <source>
        <dbReference type="PROSITE" id="PS50110"/>
    </source>
</evidence>
<proteinExistence type="predicted"/>
<dbReference type="SMART" id="SM00448">
    <property type="entry name" value="REC"/>
    <property type="match status" value="1"/>
</dbReference>
<organism evidence="3 4">
    <name type="scientific">Rudanella paleaurantiibacter</name>
    <dbReference type="NCBI Taxonomy" id="2614655"/>
    <lineage>
        <taxon>Bacteria</taxon>
        <taxon>Pseudomonadati</taxon>
        <taxon>Bacteroidota</taxon>
        <taxon>Cytophagia</taxon>
        <taxon>Cytophagales</taxon>
        <taxon>Cytophagaceae</taxon>
        <taxon>Rudanella</taxon>
    </lineage>
</organism>
<dbReference type="Proteomes" id="UP000488299">
    <property type="component" value="Unassembled WGS sequence"/>
</dbReference>
<keyword evidence="4" id="KW-1185">Reference proteome</keyword>